<sequence length="610" mass="66477">MGTLNATTAMLSSRTSHTATGTEDDSIHGADTFASGRNILVAHGTPESPAAARAAADAPASDSTSSTTTVPAAHVWNPHFDRTSADAEIIDRALTTASNALKALISKLLGQEWNQDARKSLVARTKKLTRSDLETTLASAHGEERVDVDLVVWRMEHARAAIAAKAIRAGCRILCKHWDRQLTVLSGTSAEFEAARRHWLDSAVRALRDVAGHYDEDPVVHKQAVKTEDPFRILFSALAPDETRSRGVEALASTVEAVTTHLADVFSKTFLLSISWADFTVLTRRVALPLVECFLLTKSLDPDWEIEFVPPGTPFSARIMVDPPLEVDLHVDEQSLPTRRHDDAETKTVVLTTFPGIPVRFGIADTVLHRAEVLVVSVPARASQIERASAEIENEAALLPSCAADMSALAADLYQLVTEPIQLNCPRDQIGATGLQNPRIHLVSGTITRFLTLFYRTLTSPHANLRHELATTECRIAQLRAEIAPAVTAGRVSAHVRAILADHEHDVLSTLDFPHVPPAGPRWTVPFLHNMYQWFRIVLTARVAGYVLVMPRPGGANLGQIECVVHNEAWECGRKVGIALFPNVVRAADGRRVAEVPSCAGFCNRAVLER</sequence>
<gene>
    <name evidence="2" type="ORF">AMAG_12949</name>
</gene>
<feature type="region of interest" description="Disordered" evidence="1">
    <location>
        <begin position="1"/>
        <end position="30"/>
    </location>
</feature>
<name>A0A0L0T0V4_ALLM3</name>
<evidence type="ECO:0000256" key="1">
    <source>
        <dbReference type="SAM" id="MobiDB-lite"/>
    </source>
</evidence>
<dbReference type="AlphaFoldDB" id="A0A0L0T0V4"/>
<feature type="region of interest" description="Disordered" evidence="1">
    <location>
        <begin position="47"/>
        <end position="74"/>
    </location>
</feature>
<reference evidence="2 3" key="1">
    <citation type="submission" date="2009-11" db="EMBL/GenBank/DDBJ databases">
        <title>Annotation of Allomyces macrogynus ATCC 38327.</title>
        <authorList>
            <consortium name="The Broad Institute Genome Sequencing Platform"/>
            <person name="Russ C."/>
            <person name="Cuomo C."/>
            <person name="Burger G."/>
            <person name="Gray M.W."/>
            <person name="Holland P.W.H."/>
            <person name="King N."/>
            <person name="Lang F.B.F."/>
            <person name="Roger A.J."/>
            <person name="Ruiz-Trillo I."/>
            <person name="Young S.K."/>
            <person name="Zeng Q."/>
            <person name="Gargeya S."/>
            <person name="Fitzgerald M."/>
            <person name="Haas B."/>
            <person name="Abouelleil A."/>
            <person name="Alvarado L."/>
            <person name="Arachchi H.M."/>
            <person name="Berlin A."/>
            <person name="Chapman S.B."/>
            <person name="Gearin G."/>
            <person name="Goldberg J."/>
            <person name="Griggs A."/>
            <person name="Gujja S."/>
            <person name="Hansen M."/>
            <person name="Heiman D."/>
            <person name="Howarth C."/>
            <person name="Larimer J."/>
            <person name="Lui A."/>
            <person name="MacDonald P.J.P."/>
            <person name="McCowen C."/>
            <person name="Montmayeur A."/>
            <person name="Murphy C."/>
            <person name="Neiman D."/>
            <person name="Pearson M."/>
            <person name="Priest M."/>
            <person name="Roberts A."/>
            <person name="Saif S."/>
            <person name="Shea T."/>
            <person name="Sisk P."/>
            <person name="Stolte C."/>
            <person name="Sykes S."/>
            <person name="Wortman J."/>
            <person name="Nusbaum C."/>
            <person name="Birren B."/>
        </authorList>
    </citation>
    <scope>NUCLEOTIDE SEQUENCE [LARGE SCALE GENOMIC DNA]</scope>
    <source>
        <strain evidence="2 3">ATCC 38327</strain>
    </source>
</reference>
<feature type="compositionally biased region" description="Polar residues" evidence="1">
    <location>
        <begin position="1"/>
        <end position="21"/>
    </location>
</feature>
<reference evidence="3" key="2">
    <citation type="submission" date="2009-11" db="EMBL/GenBank/DDBJ databases">
        <title>The Genome Sequence of Allomyces macrogynus strain ATCC 38327.</title>
        <authorList>
            <consortium name="The Broad Institute Genome Sequencing Platform"/>
            <person name="Russ C."/>
            <person name="Cuomo C."/>
            <person name="Shea T."/>
            <person name="Young S.K."/>
            <person name="Zeng Q."/>
            <person name="Koehrsen M."/>
            <person name="Haas B."/>
            <person name="Borodovsky M."/>
            <person name="Guigo R."/>
            <person name="Alvarado L."/>
            <person name="Berlin A."/>
            <person name="Borenstein D."/>
            <person name="Chen Z."/>
            <person name="Engels R."/>
            <person name="Freedman E."/>
            <person name="Gellesch M."/>
            <person name="Goldberg J."/>
            <person name="Griggs A."/>
            <person name="Gujja S."/>
            <person name="Heiman D."/>
            <person name="Hepburn T."/>
            <person name="Howarth C."/>
            <person name="Jen D."/>
            <person name="Larson L."/>
            <person name="Lewis B."/>
            <person name="Mehta T."/>
            <person name="Park D."/>
            <person name="Pearson M."/>
            <person name="Roberts A."/>
            <person name="Saif S."/>
            <person name="Shenoy N."/>
            <person name="Sisk P."/>
            <person name="Stolte C."/>
            <person name="Sykes S."/>
            <person name="Walk T."/>
            <person name="White J."/>
            <person name="Yandava C."/>
            <person name="Burger G."/>
            <person name="Gray M.W."/>
            <person name="Holland P.W.H."/>
            <person name="King N."/>
            <person name="Lang F.B.F."/>
            <person name="Roger A.J."/>
            <person name="Ruiz-Trillo I."/>
            <person name="Lander E."/>
            <person name="Nusbaum C."/>
        </authorList>
    </citation>
    <scope>NUCLEOTIDE SEQUENCE [LARGE SCALE GENOMIC DNA]</scope>
    <source>
        <strain evidence="3">ATCC 38327</strain>
    </source>
</reference>
<evidence type="ECO:0000313" key="2">
    <source>
        <dbReference type="EMBL" id="KNE68280.1"/>
    </source>
</evidence>
<keyword evidence="3" id="KW-1185">Reference proteome</keyword>
<evidence type="ECO:0000313" key="3">
    <source>
        <dbReference type="Proteomes" id="UP000054350"/>
    </source>
</evidence>
<dbReference type="VEuPathDB" id="FungiDB:AMAG_12949"/>
<proteinExistence type="predicted"/>
<dbReference type="EMBL" id="GG745356">
    <property type="protein sequence ID" value="KNE68280.1"/>
    <property type="molecule type" value="Genomic_DNA"/>
</dbReference>
<dbReference type="Proteomes" id="UP000054350">
    <property type="component" value="Unassembled WGS sequence"/>
</dbReference>
<dbReference type="OrthoDB" id="5580249at2759"/>
<feature type="compositionally biased region" description="Low complexity" evidence="1">
    <location>
        <begin position="47"/>
        <end position="73"/>
    </location>
</feature>
<organism evidence="2 3">
    <name type="scientific">Allomyces macrogynus (strain ATCC 38327)</name>
    <name type="common">Allomyces javanicus var. macrogynus</name>
    <dbReference type="NCBI Taxonomy" id="578462"/>
    <lineage>
        <taxon>Eukaryota</taxon>
        <taxon>Fungi</taxon>
        <taxon>Fungi incertae sedis</taxon>
        <taxon>Blastocladiomycota</taxon>
        <taxon>Blastocladiomycetes</taxon>
        <taxon>Blastocladiales</taxon>
        <taxon>Blastocladiaceae</taxon>
        <taxon>Allomyces</taxon>
    </lineage>
</organism>
<protein>
    <submittedName>
        <fullName evidence="2">Uncharacterized protein</fullName>
    </submittedName>
</protein>
<accession>A0A0L0T0V4</accession>